<sequence length="752" mass="82717">MSSTELVQVRNAVSQISRGRDVNEDSWMVCVPLSTLMPSLATHSRSMWCNTNWGDLLQPAPLSIALLGSLMVIASSTKDFCSLLPLPSTHVIPLTTVVHAALISENNKSVKFTYAKYPTSFKTCLQQMVGDGYTAFETASHQMTRINNASSQLPDAIRRAVTIIVQSTSPAEVEYLLPNALDSVSELTNICIDASRTCERAFVRISALAQEILECTTYKIGTVEQVTERNEMHLSILRQQAEQEEKMVNEAKETSELMKNSFATAEGEFKTAVDSLPSGWDIVGMHVVESLTNAITAPVNAVFGMGKVKSDYLQTGSSSSPGNTTQPSGEALSDPGVTFAQHALGLVSNLKLLISGGPEGKPDWDNIRGSNKKSGGLYVEASLERMIDRLDKSKPISSELVPILEQAVHITKKVNATARTIESHDDLALKKHKSPVNKMIKTLQGIVTRCNLVLQQTGNIATGPGTPKNVSATTSCTKAAVETATFRVDQTRANLEAARDSYDKASTRLIEGQREITKTIASMTKLSLENATLNEILPVLMQAVKAFTTLRAQFSQMTEFFCNVASLINDVMKPQVTSWVKNIEANSRMVLAGVSFSDWARHAMYAQMMGPLKVSMLAERISGTYLRVSDLYIMPAQREVGHLLQFQEDRSEEGKRLFTLKLSQAQEAIQEKSQRASQKILELVAEDQKKFIGTINRRLETIQDTVGRALPAIRGPVPQEITEVTEAHVEEFDRQRRAVEEATPPYLVDELM</sequence>
<feature type="compositionally biased region" description="Polar residues" evidence="2">
    <location>
        <begin position="313"/>
        <end position="328"/>
    </location>
</feature>
<dbReference type="AlphaFoldDB" id="A0A8I2YUY7"/>
<dbReference type="PANTHER" id="PTHR33488">
    <property type="entry name" value="ZGC:162509"/>
    <property type="match status" value="1"/>
</dbReference>
<evidence type="ECO:0000256" key="1">
    <source>
        <dbReference type="SAM" id="Coils"/>
    </source>
</evidence>
<proteinExistence type="predicted"/>
<dbReference type="Proteomes" id="UP000683000">
    <property type="component" value="Unassembled WGS sequence"/>
</dbReference>
<dbReference type="PANTHER" id="PTHR33488:SF2">
    <property type="entry name" value="EARLY ENDOSOME ANTIGEN 1-LIKE"/>
    <property type="match status" value="1"/>
</dbReference>
<dbReference type="OrthoDB" id="5406275at2759"/>
<evidence type="ECO:0000313" key="3">
    <source>
        <dbReference type="EMBL" id="KAG6379914.1"/>
    </source>
</evidence>
<keyword evidence="4" id="KW-1185">Reference proteome</keyword>
<feature type="coiled-coil region" evidence="1">
    <location>
        <begin position="234"/>
        <end position="261"/>
    </location>
</feature>
<gene>
    <name evidence="3" type="ORF">JVT61DRAFT_10479</name>
</gene>
<protein>
    <submittedName>
        <fullName evidence="3">Uncharacterized protein</fullName>
    </submittedName>
</protein>
<accession>A0A8I2YUY7</accession>
<evidence type="ECO:0000313" key="4">
    <source>
        <dbReference type="Proteomes" id="UP000683000"/>
    </source>
</evidence>
<feature type="region of interest" description="Disordered" evidence="2">
    <location>
        <begin position="313"/>
        <end position="335"/>
    </location>
</feature>
<keyword evidence="1" id="KW-0175">Coiled coil</keyword>
<evidence type="ECO:0000256" key="2">
    <source>
        <dbReference type="SAM" id="MobiDB-lite"/>
    </source>
</evidence>
<name>A0A8I2YUY7_9AGAM</name>
<reference evidence="3" key="1">
    <citation type="submission" date="2021-03" db="EMBL/GenBank/DDBJ databases">
        <title>Evolutionary innovations through gain and loss of genes in the ectomycorrhizal Boletales.</title>
        <authorList>
            <person name="Wu G."/>
            <person name="Miyauchi S."/>
            <person name="Morin E."/>
            <person name="Yang Z.-L."/>
            <person name="Xu J."/>
            <person name="Martin F.M."/>
        </authorList>
    </citation>
    <scope>NUCLEOTIDE SEQUENCE</scope>
    <source>
        <strain evidence="3">BR01</strain>
    </source>
</reference>
<dbReference type="EMBL" id="JAGFBS010000004">
    <property type="protein sequence ID" value="KAG6379914.1"/>
    <property type="molecule type" value="Genomic_DNA"/>
</dbReference>
<organism evidence="3 4">
    <name type="scientific">Boletus reticuloceps</name>
    <dbReference type="NCBI Taxonomy" id="495285"/>
    <lineage>
        <taxon>Eukaryota</taxon>
        <taxon>Fungi</taxon>
        <taxon>Dikarya</taxon>
        <taxon>Basidiomycota</taxon>
        <taxon>Agaricomycotina</taxon>
        <taxon>Agaricomycetes</taxon>
        <taxon>Agaricomycetidae</taxon>
        <taxon>Boletales</taxon>
        <taxon>Boletineae</taxon>
        <taxon>Boletaceae</taxon>
        <taxon>Boletoideae</taxon>
        <taxon>Boletus</taxon>
    </lineage>
</organism>
<comment type="caution">
    <text evidence="3">The sequence shown here is derived from an EMBL/GenBank/DDBJ whole genome shotgun (WGS) entry which is preliminary data.</text>
</comment>